<name>A0ABM7YSW1_9BURK</name>
<dbReference type="NCBIfam" id="TIGR01189">
    <property type="entry name" value="ccmA"/>
    <property type="match status" value="1"/>
</dbReference>
<evidence type="ECO:0000256" key="2">
    <source>
        <dbReference type="ARBA" id="ARBA00022475"/>
    </source>
</evidence>
<keyword evidence="7" id="KW-0472">Membrane</keyword>
<dbReference type="SUPFAM" id="SSF52540">
    <property type="entry name" value="P-loop containing nucleoside triphosphate hydrolases"/>
    <property type="match status" value="1"/>
</dbReference>
<keyword evidence="10" id="KW-1185">Reference proteome</keyword>
<evidence type="ECO:0000256" key="3">
    <source>
        <dbReference type="ARBA" id="ARBA00022741"/>
    </source>
</evidence>
<keyword evidence="4" id="KW-0201">Cytochrome c-type biogenesis</keyword>
<dbReference type="PANTHER" id="PTHR43499">
    <property type="entry name" value="ABC TRANSPORTER I FAMILY MEMBER 1"/>
    <property type="match status" value="1"/>
</dbReference>
<keyword evidence="3" id="KW-0547">Nucleotide-binding</keyword>
<dbReference type="RefSeq" id="WP_251970899.1">
    <property type="nucleotide sequence ID" value="NZ_AP025730.1"/>
</dbReference>
<reference evidence="9" key="1">
    <citation type="submission" date="2022-04" db="EMBL/GenBank/DDBJ databases">
        <title>Whole genome sequence of Sphaerotilus sp. FB-5.</title>
        <authorList>
            <person name="Takeda M."/>
            <person name="Narihara S."/>
            <person name="Akimoto M."/>
            <person name="Akimoto R."/>
            <person name="Nishiyashiki S."/>
            <person name="Murakami T."/>
        </authorList>
    </citation>
    <scope>NUCLEOTIDE SEQUENCE</scope>
    <source>
        <strain evidence="9">FB-5</strain>
    </source>
</reference>
<evidence type="ECO:0000259" key="8">
    <source>
        <dbReference type="PROSITE" id="PS50893"/>
    </source>
</evidence>
<evidence type="ECO:0000256" key="1">
    <source>
        <dbReference type="ARBA" id="ARBA00022448"/>
    </source>
</evidence>
<evidence type="ECO:0000256" key="4">
    <source>
        <dbReference type="ARBA" id="ARBA00022748"/>
    </source>
</evidence>
<keyword evidence="2" id="KW-1003">Cell membrane</keyword>
<dbReference type="Pfam" id="PF00005">
    <property type="entry name" value="ABC_tran"/>
    <property type="match status" value="1"/>
</dbReference>
<dbReference type="SMART" id="SM00382">
    <property type="entry name" value="AAA"/>
    <property type="match status" value="1"/>
</dbReference>
<evidence type="ECO:0000256" key="6">
    <source>
        <dbReference type="ARBA" id="ARBA00022967"/>
    </source>
</evidence>
<evidence type="ECO:0000313" key="10">
    <source>
        <dbReference type="Proteomes" id="UP001057498"/>
    </source>
</evidence>
<protein>
    <submittedName>
        <fullName evidence="9">Cytochrome c biogenesis ATP-binding export protein CcmA</fullName>
    </submittedName>
</protein>
<keyword evidence="6" id="KW-1278">Translocase</keyword>
<organism evidence="9 10">
    <name type="scientific">Sphaerotilus microaerophilus</name>
    <dbReference type="NCBI Taxonomy" id="2914710"/>
    <lineage>
        <taxon>Bacteria</taxon>
        <taxon>Pseudomonadati</taxon>
        <taxon>Pseudomonadota</taxon>
        <taxon>Betaproteobacteria</taxon>
        <taxon>Burkholderiales</taxon>
        <taxon>Sphaerotilaceae</taxon>
        <taxon>Sphaerotilus</taxon>
    </lineage>
</organism>
<dbReference type="PROSITE" id="PS50893">
    <property type="entry name" value="ABC_TRANSPORTER_2"/>
    <property type="match status" value="1"/>
</dbReference>
<accession>A0ABM7YSW1</accession>
<dbReference type="InterPro" id="IPR003439">
    <property type="entry name" value="ABC_transporter-like_ATP-bd"/>
</dbReference>
<proteinExistence type="predicted"/>
<dbReference type="Proteomes" id="UP001057498">
    <property type="component" value="Chromosome"/>
</dbReference>
<dbReference type="InterPro" id="IPR005895">
    <property type="entry name" value="ABC_transptr_haem_export_CcmA"/>
</dbReference>
<sequence length="223" mass="23227">MTNPGATSGRGQGGPAALLTVVKLVGERQGLRLWGPLGFELMPGRAVHVQGPNGCGKTTLLRTLAGLRRPALGEVCLPGPCWFIGHATPLAEDLGAFANLRLWLDLAGAAAVADAELHGWLQHWSLPAERPVRQLSAGQRRKLALAPLTLAPRSLWLLDEPFDALDHAGCAWLAQAAAAHLAGGGALLLSSHQALPTGFPPCDAWWLGARGARKAAPAVAEAA</sequence>
<dbReference type="PANTHER" id="PTHR43499:SF1">
    <property type="entry name" value="ABC TRANSPORTER I FAMILY MEMBER 1"/>
    <property type="match status" value="1"/>
</dbReference>
<dbReference type="InterPro" id="IPR027417">
    <property type="entry name" value="P-loop_NTPase"/>
</dbReference>
<keyword evidence="1" id="KW-0813">Transport</keyword>
<feature type="domain" description="ABC transporter" evidence="8">
    <location>
        <begin position="16"/>
        <end position="222"/>
    </location>
</feature>
<dbReference type="GO" id="GO:0005524">
    <property type="term" value="F:ATP binding"/>
    <property type="evidence" value="ECO:0007669"/>
    <property type="project" value="UniProtKB-KW"/>
</dbReference>
<evidence type="ECO:0000256" key="7">
    <source>
        <dbReference type="ARBA" id="ARBA00023136"/>
    </source>
</evidence>
<keyword evidence="5 9" id="KW-0067">ATP-binding</keyword>
<evidence type="ECO:0000313" key="9">
    <source>
        <dbReference type="EMBL" id="BDI07733.1"/>
    </source>
</evidence>
<evidence type="ECO:0000256" key="5">
    <source>
        <dbReference type="ARBA" id="ARBA00022840"/>
    </source>
</evidence>
<dbReference type="EMBL" id="AP025730">
    <property type="protein sequence ID" value="BDI07733.1"/>
    <property type="molecule type" value="Genomic_DNA"/>
</dbReference>
<dbReference type="InterPro" id="IPR003593">
    <property type="entry name" value="AAA+_ATPase"/>
</dbReference>
<gene>
    <name evidence="9" type="primary">ccmA_2</name>
    <name evidence="9" type="ORF">CATMQ487_47030</name>
</gene>
<dbReference type="Gene3D" id="3.40.50.300">
    <property type="entry name" value="P-loop containing nucleotide triphosphate hydrolases"/>
    <property type="match status" value="1"/>
</dbReference>